<name>L1LAJ6_THEEQ</name>
<dbReference type="GeneID" id="15805014"/>
<feature type="domain" description="BPL/LPL catalytic" evidence="1">
    <location>
        <begin position="31"/>
        <end position="118"/>
    </location>
</feature>
<dbReference type="Pfam" id="PF21948">
    <property type="entry name" value="LplA-B_cat"/>
    <property type="match status" value="1"/>
</dbReference>
<protein>
    <recommendedName>
        <fullName evidence="1">BPL/LPL catalytic domain-containing protein</fullName>
    </recommendedName>
</protein>
<dbReference type="eggNOG" id="KOG3159">
    <property type="taxonomic scope" value="Eukaryota"/>
</dbReference>
<dbReference type="PANTHER" id="PTHR43506">
    <property type="entry name" value="BIOTIN/LIPOATE A/B PROTEIN LIGASE FAMILY"/>
    <property type="match status" value="1"/>
</dbReference>
<evidence type="ECO:0000313" key="3">
    <source>
        <dbReference type="Proteomes" id="UP000031512"/>
    </source>
</evidence>
<sequence>MKSLSDLLAVISAEKRRLCYVFNLDGLGIFKQLQFEEFLYRRATSVSKNCAFLLVNNLARTEKSSIILGLSGKPGDFIRDIQLCRRENVEVIKRFTGGGTVVVDKNIVISSIIATHEWMNGYVNRHAGAGAYGGVASSADPKTPNMPVISQWLVDAIYRKSGIFNSRFGLLDGDFVVESPLSQFKGSESAKVQVESPENNSVHYKVGGNAQACSTSAFVYHTSFLWSISPNISRLLVKPKRRPKYRGERDHGEFLKSVQLGLSNEYRDSGKFANALRGMVDDYRLVEIEGDSRNEEEVTDKNHPQRLIIRGNVIDEAIESMDKLSTVLLDI</sequence>
<dbReference type="STRING" id="1537102.L1LAJ6"/>
<comment type="caution">
    <text evidence="2">The sequence shown here is derived from an EMBL/GenBank/DDBJ whole genome shotgun (WGS) entry which is preliminary data.</text>
</comment>
<dbReference type="RefSeq" id="XP_004831640.1">
    <property type="nucleotide sequence ID" value="XM_004831583.1"/>
</dbReference>
<evidence type="ECO:0000259" key="1">
    <source>
        <dbReference type="Pfam" id="PF21948"/>
    </source>
</evidence>
<dbReference type="InterPro" id="IPR004143">
    <property type="entry name" value="BPL_LPL_catalytic"/>
</dbReference>
<accession>L1LAJ6</accession>
<reference evidence="2 3" key="1">
    <citation type="journal article" date="2012" name="BMC Genomics">
        <title>Comparative genomic analysis and phylogenetic position of Theileria equi.</title>
        <authorList>
            <person name="Kappmeyer L.S."/>
            <person name="Thiagarajan M."/>
            <person name="Herndon D.R."/>
            <person name="Ramsay J.D."/>
            <person name="Caler E."/>
            <person name="Djikeng A."/>
            <person name="Gillespie J.J."/>
            <person name="Lau A.O."/>
            <person name="Roalson E.H."/>
            <person name="Silva J.C."/>
            <person name="Silva M.G."/>
            <person name="Suarez C.E."/>
            <person name="Ueti M.W."/>
            <person name="Nene V.M."/>
            <person name="Mealey R.H."/>
            <person name="Knowles D.P."/>
            <person name="Brayton K.A."/>
        </authorList>
    </citation>
    <scope>NUCLEOTIDE SEQUENCE [LARGE SCALE GENOMIC DNA]</scope>
    <source>
        <strain evidence="2 3">WA</strain>
    </source>
</reference>
<dbReference type="PANTHER" id="PTHR43506:SF1">
    <property type="entry name" value="BPL_LPL CATALYTIC DOMAIN-CONTAINING PROTEIN"/>
    <property type="match status" value="1"/>
</dbReference>
<dbReference type="EMBL" id="ACOU01000007">
    <property type="protein sequence ID" value="EKX72188.1"/>
    <property type="molecule type" value="Genomic_DNA"/>
</dbReference>
<organism evidence="2 3">
    <name type="scientific">Theileria equi strain WA</name>
    <dbReference type="NCBI Taxonomy" id="1537102"/>
    <lineage>
        <taxon>Eukaryota</taxon>
        <taxon>Sar</taxon>
        <taxon>Alveolata</taxon>
        <taxon>Apicomplexa</taxon>
        <taxon>Aconoidasida</taxon>
        <taxon>Piroplasmida</taxon>
        <taxon>Theileriidae</taxon>
        <taxon>Theileria</taxon>
    </lineage>
</organism>
<keyword evidence="3" id="KW-1185">Reference proteome</keyword>
<proteinExistence type="predicted"/>
<dbReference type="VEuPathDB" id="PiroplasmaDB:BEWA_046520"/>
<evidence type="ECO:0000313" key="2">
    <source>
        <dbReference type="EMBL" id="EKX72188.1"/>
    </source>
</evidence>
<dbReference type="AlphaFoldDB" id="L1LAJ6"/>
<dbReference type="KEGG" id="beq:BEWA_046520"/>
<dbReference type="SUPFAM" id="SSF55681">
    <property type="entry name" value="Class II aaRS and biotin synthetases"/>
    <property type="match status" value="1"/>
</dbReference>
<dbReference type="InterPro" id="IPR045864">
    <property type="entry name" value="aa-tRNA-synth_II/BPL/LPL"/>
</dbReference>
<dbReference type="Proteomes" id="UP000031512">
    <property type="component" value="Unassembled WGS sequence"/>
</dbReference>
<dbReference type="Gene3D" id="3.30.930.10">
    <property type="entry name" value="Bira Bifunctional Protein, Domain 2"/>
    <property type="match status" value="1"/>
</dbReference>
<gene>
    <name evidence="2" type="ORF">BEWA_046520</name>
</gene>
<dbReference type="InterPro" id="IPR053264">
    <property type="entry name" value="Lipoate-ligase_2_inactive"/>
</dbReference>
<dbReference type="OrthoDB" id="201621at2759"/>